<accession>A0AAV2ADW5</accession>
<dbReference type="AlphaFoldDB" id="A0AAV2ADW5"/>
<organism evidence="1 2">
    <name type="scientific">Larinioides sclopetarius</name>
    <dbReference type="NCBI Taxonomy" id="280406"/>
    <lineage>
        <taxon>Eukaryota</taxon>
        <taxon>Metazoa</taxon>
        <taxon>Ecdysozoa</taxon>
        <taxon>Arthropoda</taxon>
        <taxon>Chelicerata</taxon>
        <taxon>Arachnida</taxon>
        <taxon>Araneae</taxon>
        <taxon>Araneomorphae</taxon>
        <taxon>Entelegynae</taxon>
        <taxon>Araneoidea</taxon>
        <taxon>Araneidae</taxon>
        <taxon>Larinioides</taxon>
    </lineage>
</organism>
<evidence type="ECO:0000313" key="1">
    <source>
        <dbReference type="EMBL" id="CAL1281594.1"/>
    </source>
</evidence>
<dbReference type="EMBL" id="CAXIEN010000146">
    <property type="protein sequence ID" value="CAL1281594.1"/>
    <property type="molecule type" value="Genomic_DNA"/>
</dbReference>
<reference evidence="1 2" key="1">
    <citation type="submission" date="2024-04" db="EMBL/GenBank/DDBJ databases">
        <authorList>
            <person name="Rising A."/>
            <person name="Reimegard J."/>
            <person name="Sonavane S."/>
            <person name="Akerstrom W."/>
            <person name="Nylinder S."/>
            <person name="Hedman E."/>
            <person name="Kallberg Y."/>
        </authorList>
    </citation>
    <scope>NUCLEOTIDE SEQUENCE [LARGE SCALE GENOMIC DNA]</scope>
</reference>
<name>A0AAV2ADW5_9ARAC</name>
<gene>
    <name evidence="1" type="ORF">LARSCL_LOCUS11654</name>
</gene>
<evidence type="ECO:0000313" key="2">
    <source>
        <dbReference type="Proteomes" id="UP001497382"/>
    </source>
</evidence>
<comment type="caution">
    <text evidence="1">The sequence shown here is derived from an EMBL/GenBank/DDBJ whole genome shotgun (WGS) entry which is preliminary data.</text>
</comment>
<keyword evidence="2" id="KW-1185">Reference proteome</keyword>
<proteinExistence type="predicted"/>
<dbReference type="Proteomes" id="UP001497382">
    <property type="component" value="Unassembled WGS sequence"/>
</dbReference>
<protein>
    <submittedName>
        <fullName evidence="1">Uncharacterized protein</fullName>
    </submittedName>
</protein>
<sequence length="87" mass="10295">MMRISPRIVIIELMAKELSEKIRQESIFELKRRDELERLRVESKKQLGVTATEMVSSNIRSQDISKFSHKFEANEDISLYFSVKFND</sequence>